<dbReference type="EMBL" id="JASNQZ010000017">
    <property type="protein sequence ID" value="KAL0945612.1"/>
    <property type="molecule type" value="Genomic_DNA"/>
</dbReference>
<keyword evidence="2" id="KW-1133">Transmembrane helix</keyword>
<protein>
    <submittedName>
        <fullName evidence="3">Uncharacterized protein</fullName>
    </submittedName>
</protein>
<evidence type="ECO:0000256" key="2">
    <source>
        <dbReference type="SAM" id="Phobius"/>
    </source>
</evidence>
<feature type="compositionally biased region" description="Pro residues" evidence="1">
    <location>
        <begin position="125"/>
        <end position="139"/>
    </location>
</feature>
<evidence type="ECO:0000256" key="1">
    <source>
        <dbReference type="SAM" id="MobiDB-lite"/>
    </source>
</evidence>
<keyword evidence="2" id="KW-0472">Membrane</keyword>
<feature type="transmembrane region" description="Helical" evidence="2">
    <location>
        <begin position="79"/>
        <end position="103"/>
    </location>
</feature>
<keyword evidence="2" id="KW-0812">Transmembrane</keyword>
<reference evidence="4" key="1">
    <citation type="submission" date="2024-06" db="EMBL/GenBank/DDBJ databases">
        <title>Multi-omics analyses provide insights into the biosynthesis of the anticancer antibiotic pleurotin in Hohenbuehelia grisea.</title>
        <authorList>
            <person name="Weaver J.A."/>
            <person name="Alberti F."/>
        </authorList>
    </citation>
    <scope>NUCLEOTIDE SEQUENCE [LARGE SCALE GENOMIC DNA]</scope>
    <source>
        <strain evidence="4">T-177</strain>
    </source>
</reference>
<keyword evidence="4" id="KW-1185">Reference proteome</keyword>
<feature type="region of interest" description="Disordered" evidence="1">
    <location>
        <begin position="366"/>
        <end position="388"/>
    </location>
</feature>
<comment type="caution">
    <text evidence="3">The sequence shown here is derived from an EMBL/GenBank/DDBJ whole genome shotgun (WGS) entry which is preliminary data.</text>
</comment>
<sequence length="388" mass="41801">MKNVIYLRVGLPLPHLSNSGLCNETTLLRELQSPWTVYKGRGYGLNPASLVRSTFPSSKVIVLLHLRNVFFFTSSHRRLFSTLSTITMKAAFFFLVLSALVAVNETSALPTTGMVARAKIITTKPKPPPATPNKPNPKPPADKPKPAPKPDPSTCNGIKDGNTCVTCGMCTPSQTRYHRILTLRLCGAPAKNTACGFNPKTNTCVDKKAGSGLITDSTKCQQNAASGSDSVKAQADALFNKMKSHIFNGEPGGKSDSGRHTFSSYRQANKDAGRCDTETHICAFRLKDRTPKTVWDDRNGQYSQSDVETMCKTAITLNIQDTGGKATRDGAFVVQTKFGKPICVRHQVAGSGSCFPVGIHSRTNKLGSTCSEGAQDTQAITGKNEEVA</sequence>
<proteinExistence type="predicted"/>
<name>A0ABR3IQT8_9AGAR</name>
<gene>
    <name evidence="3" type="ORF">HGRIS_014767</name>
</gene>
<evidence type="ECO:0000313" key="4">
    <source>
        <dbReference type="Proteomes" id="UP001556367"/>
    </source>
</evidence>
<feature type="region of interest" description="Disordered" evidence="1">
    <location>
        <begin position="122"/>
        <end position="155"/>
    </location>
</feature>
<feature type="compositionally biased region" description="Polar residues" evidence="1">
    <location>
        <begin position="366"/>
        <end position="381"/>
    </location>
</feature>
<evidence type="ECO:0000313" key="3">
    <source>
        <dbReference type="EMBL" id="KAL0945612.1"/>
    </source>
</evidence>
<accession>A0ABR3IQT8</accession>
<dbReference type="Proteomes" id="UP001556367">
    <property type="component" value="Unassembled WGS sequence"/>
</dbReference>
<organism evidence="3 4">
    <name type="scientific">Hohenbuehelia grisea</name>
    <dbReference type="NCBI Taxonomy" id="104357"/>
    <lineage>
        <taxon>Eukaryota</taxon>
        <taxon>Fungi</taxon>
        <taxon>Dikarya</taxon>
        <taxon>Basidiomycota</taxon>
        <taxon>Agaricomycotina</taxon>
        <taxon>Agaricomycetes</taxon>
        <taxon>Agaricomycetidae</taxon>
        <taxon>Agaricales</taxon>
        <taxon>Pleurotineae</taxon>
        <taxon>Pleurotaceae</taxon>
        <taxon>Hohenbuehelia</taxon>
    </lineage>
</organism>